<reference evidence="1" key="1">
    <citation type="submission" date="2021-03" db="EMBL/GenBank/DDBJ databases">
        <title>Draft genome sequence of rust myrtle Austropuccinia psidii MF-1, a brazilian biotype.</title>
        <authorList>
            <person name="Quecine M.C."/>
            <person name="Pachon D.M.R."/>
            <person name="Bonatelli M.L."/>
            <person name="Correr F.H."/>
            <person name="Franceschini L.M."/>
            <person name="Leite T.F."/>
            <person name="Margarido G.R.A."/>
            <person name="Almeida C.A."/>
            <person name="Ferrarezi J.A."/>
            <person name="Labate C.A."/>
        </authorList>
    </citation>
    <scope>NUCLEOTIDE SEQUENCE</scope>
    <source>
        <strain evidence="1">MF-1</strain>
    </source>
</reference>
<name>A0A9Q3JY89_9BASI</name>
<dbReference type="EMBL" id="AVOT02087297">
    <property type="protein sequence ID" value="MBW0570973.1"/>
    <property type="molecule type" value="Genomic_DNA"/>
</dbReference>
<keyword evidence="2" id="KW-1185">Reference proteome</keyword>
<comment type="caution">
    <text evidence="1">The sequence shown here is derived from an EMBL/GenBank/DDBJ whole genome shotgun (WGS) entry which is preliminary data.</text>
</comment>
<dbReference type="AlphaFoldDB" id="A0A9Q3JY89"/>
<proteinExistence type="predicted"/>
<gene>
    <name evidence="1" type="ORF">O181_110688</name>
</gene>
<sequence length="128" mass="14969">MVTFLGPNSIFPNQGPKIQFPFGRRTLTHQSGNPWPQSEDHSRIPITWRCRSWVGNSFRMIPRAISEARRYYNWLSRHQVFQYSLDNSIGPYRPQSSNLYGLGPIGPIHIPLWEFSHTVQNSRLPDLY</sequence>
<protein>
    <submittedName>
        <fullName evidence="1">Uncharacterized protein</fullName>
    </submittedName>
</protein>
<evidence type="ECO:0000313" key="1">
    <source>
        <dbReference type="EMBL" id="MBW0570973.1"/>
    </source>
</evidence>
<evidence type="ECO:0000313" key="2">
    <source>
        <dbReference type="Proteomes" id="UP000765509"/>
    </source>
</evidence>
<accession>A0A9Q3JY89</accession>
<organism evidence="1 2">
    <name type="scientific">Austropuccinia psidii MF-1</name>
    <dbReference type="NCBI Taxonomy" id="1389203"/>
    <lineage>
        <taxon>Eukaryota</taxon>
        <taxon>Fungi</taxon>
        <taxon>Dikarya</taxon>
        <taxon>Basidiomycota</taxon>
        <taxon>Pucciniomycotina</taxon>
        <taxon>Pucciniomycetes</taxon>
        <taxon>Pucciniales</taxon>
        <taxon>Sphaerophragmiaceae</taxon>
        <taxon>Austropuccinia</taxon>
    </lineage>
</organism>
<dbReference type="Proteomes" id="UP000765509">
    <property type="component" value="Unassembled WGS sequence"/>
</dbReference>